<keyword evidence="8" id="KW-1185">Reference proteome</keyword>
<dbReference type="InterPro" id="IPR051313">
    <property type="entry name" value="Bact_iron-sidero_bind"/>
</dbReference>
<organism evidence="7 8">
    <name type="scientific">Glycomyces luteolus</name>
    <dbReference type="NCBI Taxonomy" id="2670330"/>
    <lineage>
        <taxon>Bacteria</taxon>
        <taxon>Bacillati</taxon>
        <taxon>Actinomycetota</taxon>
        <taxon>Actinomycetes</taxon>
        <taxon>Glycomycetales</taxon>
        <taxon>Glycomycetaceae</taxon>
        <taxon>Glycomyces</taxon>
    </lineage>
</organism>
<dbReference type="GO" id="GO:1901678">
    <property type="term" value="P:iron coordination entity transport"/>
    <property type="evidence" value="ECO:0007669"/>
    <property type="project" value="UniProtKB-ARBA"/>
</dbReference>
<dbReference type="Proteomes" id="UP001146067">
    <property type="component" value="Unassembled WGS sequence"/>
</dbReference>
<feature type="signal peptide" evidence="5">
    <location>
        <begin position="1"/>
        <end position="25"/>
    </location>
</feature>
<dbReference type="PANTHER" id="PTHR30532">
    <property type="entry name" value="IRON III DICITRATE-BINDING PERIPLASMIC PROTEIN"/>
    <property type="match status" value="1"/>
</dbReference>
<comment type="caution">
    <text evidence="7">The sequence shown here is derived from an EMBL/GenBank/DDBJ whole genome shotgun (WGS) entry which is preliminary data.</text>
</comment>
<evidence type="ECO:0000256" key="4">
    <source>
        <dbReference type="ARBA" id="ARBA00022729"/>
    </source>
</evidence>
<dbReference type="RefSeq" id="WP_270111097.1">
    <property type="nucleotide sequence ID" value="NZ_JAPZVP010000012.1"/>
</dbReference>
<dbReference type="InterPro" id="IPR002491">
    <property type="entry name" value="ABC_transptr_periplasmic_BD"/>
</dbReference>
<gene>
    <name evidence="7" type="ORF">O1R50_15940</name>
</gene>
<feature type="chain" id="PRO_5040769760" evidence="5">
    <location>
        <begin position="26"/>
        <end position="333"/>
    </location>
</feature>
<feature type="domain" description="Fe/B12 periplasmic-binding" evidence="6">
    <location>
        <begin position="65"/>
        <end position="333"/>
    </location>
</feature>
<evidence type="ECO:0000313" key="7">
    <source>
        <dbReference type="EMBL" id="MDA1361122.1"/>
    </source>
</evidence>
<sequence length="333" mass="34935">MLSSPHLKRSAVPAALAAAALFAVSACGTTEEGAGGDEATAAESGPVSTVDFLGRTVELDAPAERVVILEWSEVEISISLGVMPVGVADIEGYNVWAGAAEPLDDTVTDVGMRAEASIDAIAGLDPDLVILENDNEAIIEPLEEFVPVLVTEGSNEEDNLARMKRDVDMIADLTGKNAEAETLWAGFEAKIAETAAAIEAGGKADVPVFIVDGWIDGSSISVRPFGEGSLFGALAKEVGLANAWTGATDGVWGLGATDVEGLAAYTDTELNLVYNNSFNDNIFNEELVGNPIYDNLRFVKDGTLYELPKGAWTFGGPRSSELLLDFLAEVYGS</sequence>
<dbReference type="PANTHER" id="PTHR30532:SF1">
    <property type="entry name" value="IRON(3+)-HYDROXAMATE-BINDING PROTEIN FHUD"/>
    <property type="match status" value="1"/>
</dbReference>
<accession>A0A9X3SR09</accession>
<dbReference type="PROSITE" id="PS50983">
    <property type="entry name" value="FE_B12_PBP"/>
    <property type="match status" value="1"/>
</dbReference>
<dbReference type="GO" id="GO:0030288">
    <property type="term" value="C:outer membrane-bounded periplasmic space"/>
    <property type="evidence" value="ECO:0007669"/>
    <property type="project" value="TreeGrafter"/>
</dbReference>
<evidence type="ECO:0000256" key="1">
    <source>
        <dbReference type="ARBA" id="ARBA00004196"/>
    </source>
</evidence>
<name>A0A9X3SR09_9ACTN</name>
<evidence type="ECO:0000313" key="8">
    <source>
        <dbReference type="Proteomes" id="UP001146067"/>
    </source>
</evidence>
<dbReference type="SUPFAM" id="SSF53807">
    <property type="entry name" value="Helical backbone' metal receptor"/>
    <property type="match status" value="1"/>
</dbReference>
<keyword evidence="4 5" id="KW-0732">Signal</keyword>
<dbReference type="Gene3D" id="3.40.50.1980">
    <property type="entry name" value="Nitrogenase molybdenum iron protein domain"/>
    <property type="match status" value="2"/>
</dbReference>
<comment type="subcellular location">
    <subcellularLocation>
        <location evidence="1">Cell envelope</location>
    </subcellularLocation>
</comment>
<reference evidence="7" key="1">
    <citation type="submission" date="2022-12" db="EMBL/GenBank/DDBJ databases">
        <title>Gycomyces niveus sp.nov.,a novel actinomycete isolated from soil in Shouguan.</title>
        <authorList>
            <person name="Yang X."/>
        </authorList>
    </citation>
    <scope>NUCLEOTIDE SEQUENCE</scope>
    <source>
        <strain evidence="7">NEAU-A15</strain>
    </source>
</reference>
<comment type="similarity">
    <text evidence="2">Belongs to the bacterial solute-binding protein 8 family.</text>
</comment>
<dbReference type="Pfam" id="PF01497">
    <property type="entry name" value="Peripla_BP_2"/>
    <property type="match status" value="1"/>
</dbReference>
<evidence type="ECO:0000259" key="6">
    <source>
        <dbReference type="PROSITE" id="PS50983"/>
    </source>
</evidence>
<proteinExistence type="inferred from homology"/>
<keyword evidence="3" id="KW-0813">Transport</keyword>
<evidence type="ECO:0000256" key="5">
    <source>
        <dbReference type="SAM" id="SignalP"/>
    </source>
</evidence>
<dbReference type="AlphaFoldDB" id="A0A9X3SR09"/>
<protein>
    <submittedName>
        <fullName evidence="7">ABC transporter substrate-binding protein</fullName>
    </submittedName>
</protein>
<evidence type="ECO:0000256" key="3">
    <source>
        <dbReference type="ARBA" id="ARBA00022448"/>
    </source>
</evidence>
<evidence type="ECO:0000256" key="2">
    <source>
        <dbReference type="ARBA" id="ARBA00008814"/>
    </source>
</evidence>
<dbReference type="EMBL" id="JAPZVP010000012">
    <property type="protein sequence ID" value="MDA1361122.1"/>
    <property type="molecule type" value="Genomic_DNA"/>
</dbReference>